<sequence>MWGTEIEGFSKYPRRSADLLSLMALCGTANGATGLSLSTSLIKEVRTGSLCLSVYLGYRLSSHCAQLLMHHGLHLEIKTTEDRHMDMNFVNVFEVFLSRRVPASGLCRRKATVQFSQAAVVSVPPMRRSTVAICT</sequence>
<dbReference type="EMBL" id="CADEAL010000225">
    <property type="protein sequence ID" value="CAB1416772.1"/>
    <property type="molecule type" value="Genomic_DNA"/>
</dbReference>
<keyword evidence="2" id="KW-1185">Reference proteome</keyword>
<evidence type="ECO:0000313" key="1">
    <source>
        <dbReference type="EMBL" id="CAB1416772.1"/>
    </source>
</evidence>
<organism evidence="1 2">
    <name type="scientific">Pleuronectes platessa</name>
    <name type="common">European plaice</name>
    <dbReference type="NCBI Taxonomy" id="8262"/>
    <lineage>
        <taxon>Eukaryota</taxon>
        <taxon>Metazoa</taxon>
        <taxon>Chordata</taxon>
        <taxon>Craniata</taxon>
        <taxon>Vertebrata</taxon>
        <taxon>Euteleostomi</taxon>
        <taxon>Actinopterygii</taxon>
        <taxon>Neopterygii</taxon>
        <taxon>Teleostei</taxon>
        <taxon>Neoteleostei</taxon>
        <taxon>Acanthomorphata</taxon>
        <taxon>Carangaria</taxon>
        <taxon>Pleuronectiformes</taxon>
        <taxon>Pleuronectoidei</taxon>
        <taxon>Pleuronectidae</taxon>
        <taxon>Pleuronectes</taxon>
    </lineage>
</organism>
<name>A0A9N7TQ16_PLEPL</name>
<evidence type="ECO:0000313" key="2">
    <source>
        <dbReference type="Proteomes" id="UP001153269"/>
    </source>
</evidence>
<gene>
    <name evidence="1" type="ORF">PLEPLA_LOCUS4563</name>
</gene>
<proteinExistence type="predicted"/>
<dbReference type="Proteomes" id="UP001153269">
    <property type="component" value="Unassembled WGS sequence"/>
</dbReference>
<protein>
    <submittedName>
        <fullName evidence="1">Uncharacterized protein</fullName>
    </submittedName>
</protein>
<reference evidence="1" key="1">
    <citation type="submission" date="2020-03" db="EMBL/GenBank/DDBJ databases">
        <authorList>
            <person name="Weist P."/>
        </authorList>
    </citation>
    <scope>NUCLEOTIDE SEQUENCE</scope>
</reference>
<comment type="caution">
    <text evidence="1">The sequence shown here is derived from an EMBL/GenBank/DDBJ whole genome shotgun (WGS) entry which is preliminary data.</text>
</comment>
<dbReference type="AlphaFoldDB" id="A0A9N7TQ16"/>
<accession>A0A9N7TQ16</accession>